<sequence length="976" mass="111714">FYVVDRKGDLENLTYGKPHRYSIPSFRRLGYGHVLGLPSDIKIDRLNSDDRGIVLIDSVRQGGLERRLLSKQRTSELPMLRIVKPSAVHGFDLGEHRLDYIPVRAMKKRKRDNESPDPSRGTFDFRTIEDTKAKVEHDLSDSDLEYMSDAAGSLLYQEFFQEAKEQNARLSKRVKQEPQNLNAWLELIEHQETMIRIGSTEVHRELTGSELKALASVRLDLYQQAAKVINSDRLKLGIMEESSKTMQRDDYSLQWKQLLERDPDNINLWVKYLDVLQTSLTEFRYENCRSKFLECLKILLKAYKTGVPSSNLEELRIYVFLRLTITTRESGYHERATALWQALLEYHILGPSDHGVENPESGDVRLKEFEEFWESECPRIGERDSLGWGNFKGSEGWLDPPEAPALGAEESQPSDVFEGFCKEEQRRTIALRWPGRTVDEAGEDDPYHVVLFADIEPELRLMQEISDHTLLAQAFLCYCHLPPLHDPRLSLTRKWWLDPFLRDETIQQSRMPCQSKDVSDDAQPRLNFVSNDSLTMPMKNLAITTESLYRGNLFQNCQDADEQRWLRRSLKCLAGVLAGDELAEYYLAWELHCNPQTAAKQAKALLKKRPSSLRLYNAYAITETRNGNSVSGDRAFTTAIGLSAQLPSEWRADLPLLWRTWVWEALRVGDVDTARTRIALIGATTPNPLTQLDPAIKGKTPLEPAAVLRVRRGLTEGRDHALSTGRPEHAIFYAECLCLLAYLQNNNDLSAALDVFRQTSALLESRELARSTANEMIHQARCQLLSWHMDHAKLFKPSVVRSELADSLQLFPNNTDFLSLFAVNEARFRIDDRVRAIVRDVVLRKEDQSVVGWLFSVYAEMKRGENLGGTRHAVRAAFERAVGSESCKHSLALWRSYVLYMCSTGDYAAAKPVFFRGLLHVPFSKAFVMLGFEGLRGVMTRRELEGLYTTMQEKELRLYIDLDEVLEKEDGAKRLA</sequence>
<keyword evidence="3" id="KW-0539">Nucleus</keyword>
<feature type="non-terminal residue" evidence="4">
    <location>
        <position position="976"/>
    </location>
</feature>
<name>A0A9P4HRF8_9PEZI</name>
<reference evidence="4" key="1">
    <citation type="journal article" date="2020" name="Stud. Mycol.">
        <title>101 Dothideomycetes genomes: a test case for predicting lifestyles and emergence of pathogens.</title>
        <authorList>
            <person name="Haridas S."/>
            <person name="Albert R."/>
            <person name="Binder M."/>
            <person name="Bloem J."/>
            <person name="Labutti K."/>
            <person name="Salamov A."/>
            <person name="Andreopoulos B."/>
            <person name="Baker S."/>
            <person name="Barry K."/>
            <person name="Bills G."/>
            <person name="Bluhm B."/>
            <person name="Cannon C."/>
            <person name="Castanera R."/>
            <person name="Culley D."/>
            <person name="Daum C."/>
            <person name="Ezra D."/>
            <person name="Gonzalez J."/>
            <person name="Henrissat B."/>
            <person name="Kuo A."/>
            <person name="Liang C."/>
            <person name="Lipzen A."/>
            <person name="Lutzoni F."/>
            <person name="Magnuson J."/>
            <person name="Mondo S."/>
            <person name="Nolan M."/>
            <person name="Ohm R."/>
            <person name="Pangilinan J."/>
            <person name="Park H.-J."/>
            <person name="Ramirez L."/>
            <person name="Alfaro M."/>
            <person name="Sun H."/>
            <person name="Tritt A."/>
            <person name="Yoshinaga Y."/>
            <person name="Zwiers L.-H."/>
            <person name="Turgeon B."/>
            <person name="Goodwin S."/>
            <person name="Spatafora J."/>
            <person name="Crous P."/>
            <person name="Grigoriev I."/>
        </authorList>
    </citation>
    <scope>NUCLEOTIDE SEQUENCE</scope>
    <source>
        <strain evidence="4">CBS 121410</strain>
    </source>
</reference>
<comment type="subcellular location">
    <subcellularLocation>
        <location evidence="1">Nucleus</location>
    </subcellularLocation>
</comment>
<gene>
    <name evidence="4" type="ORF">K490DRAFT_3885</name>
</gene>
<evidence type="ECO:0000256" key="2">
    <source>
        <dbReference type="ARBA" id="ARBA00009265"/>
    </source>
</evidence>
<evidence type="ECO:0000313" key="5">
    <source>
        <dbReference type="Proteomes" id="UP000799776"/>
    </source>
</evidence>
<dbReference type="InterPro" id="IPR013633">
    <property type="entry name" value="NRDE-2"/>
</dbReference>
<accession>A0A9P4HRF8</accession>
<dbReference type="GO" id="GO:0071013">
    <property type="term" value="C:catalytic step 2 spliceosome"/>
    <property type="evidence" value="ECO:0007669"/>
    <property type="project" value="TreeGrafter"/>
</dbReference>
<dbReference type="Proteomes" id="UP000799776">
    <property type="component" value="Unassembled WGS sequence"/>
</dbReference>
<dbReference type="GO" id="GO:1902369">
    <property type="term" value="P:negative regulation of RNA catabolic process"/>
    <property type="evidence" value="ECO:0007669"/>
    <property type="project" value="TreeGrafter"/>
</dbReference>
<dbReference type="PANTHER" id="PTHR13471">
    <property type="entry name" value="TETRATRICOPEPTIDE-LIKE HELICAL"/>
    <property type="match status" value="1"/>
</dbReference>
<dbReference type="PANTHER" id="PTHR13471:SF0">
    <property type="entry name" value="NUCLEAR EXOSOME REGULATOR NRDE2"/>
    <property type="match status" value="1"/>
</dbReference>
<keyword evidence="5" id="KW-1185">Reference proteome</keyword>
<feature type="non-terminal residue" evidence="4">
    <location>
        <position position="1"/>
    </location>
</feature>
<protein>
    <submittedName>
        <fullName evidence="4">DUF1740-domain-containing protein</fullName>
    </submittedName>
</protein>
<dbReference type="OrthoDB" id="297219at2759"/>
<dbReference type="Pfam" id="PF08424">
    <property type="entry name" value="NRDE-2"/>
    <property type="match status" value="1"/>
</dbReference>
<comment type="caution">
    <text evidence="4">The sequence shown here is derived from an EMBL/GenBank/DDBJ whole genome shotgun (WGS) entry which is preliminary data.</text>
</comment>
<evidence type="ECO:0000256" key="1">
    <source>
        <dbReference type="ARBA" id="ARBA00004123"/>
    </source>
</evidence>
<dbReference type="GO" id="GO:0031048">
    <property type="term" value="P:regulatory ncRNA-mediated heterochromatin formation"/>
    <property type="evidence" value="ECO:0007669"/>
    <property type="project" value="TreeGrafter"/>
</dbReference>
<evidence type="ECO:0000313" key="4">
    <source>
        <dbReference type="EMBL" id="KAF2085552.1"/>
    </source>
</evidence>
<dbReference type="AlphaFoldDB" id="A0A9P4HRF8"/>
<evidence type="ECO:0000256" key="3">
    <source>
        <dbReference type="ARBA" id="ARBA00023242"/>
    </source>
</evidence>
<proteinExistence type="inferred from homology"/>
<comment type="similarity">
    <text evidence="2">Belongs to the NRDE2 family.</text>
</comment>
<organism evidence="4 5">
    <name type="scientific">Saccharata proteae CBS 121410</name>
    <dbReference type="NCBI Taxonomy" id="1314787"/>
    <lineage>
        <taxon>Eukaryota</taxon>
        <taxon>Fungi</taxon>
        <taxon>Dikarya</taxon>
        <taxon>Ascomycota</taxon>
        <taxon>Pezizomycotina</taxon>
        <taxon>Dothideomycetes</taxon>
        <taxon>Dothideomycetes incertae sedis</taxon>
        <taxon>Botryosphaeriales</taxon>
        <taxon>Saccharataceae</taxon>
        <taxon>Saccharata</taxon>
    </lineage>
</organism>
<dbReference type="EMBL" id="ML978730">
    <property type="protein sequence ID" value="KAF2085552.1"/>
    <property type="molecule type" value="Genomic_DNA"/>
</dbReference>